<evidence type="ECO:0000256" key="1">
    <source>
        <dbReference type="ARBA" id="ARBA00004924"/>
    </source>
</evidence>
<evidence type="ECO:0000259" key="2">
    <source>
        <dbReference type="SMART" id="SM01006"/>
    </source>
</evidence>
<dbReference type="PANTHER" id="PTHR31438">
    <property type="entry name" value="LYSINE N-ACYLTRANSFERASE C17G9.06C-RELATED"/>
    <property type="match status" value="1"/>
</dbReference>
<dbReference type="InterPro" id="IPR016181">
    <property type="entry name" value="Acyl_CoA_acyltransferase"/>
</dbReference>
<organism evidence="3 4">
    <name type="scientific">Phytopseudomonas dryadis</name>
    <dbReference type="NCBI Taxonomy" id="2487520"/>
    <lineage>
        <taxon>Bacteria</taxon>
        <taxon>Pseudomonadati</taxon>
        <taxon>Pseudomonadota</taxon>
        <taxon>Gammaproteobacteria</taxon>
        <taxon>Pseudomonadales</taxon>
        <taxon>Pseudomonadaceae</taxon>
        <taxon>Phytopseudomonas</taxon>
    </lineage>
</organism>
<dbReference type="Proteomes" id="UP000293172">
    <property type="component" value="Unassembled WGS sequence"/>
</dbReference>
<reference evidence="3 4" key="1">
    <citation type="submission" date="2018-06" db="EMBL/GenBank/DDBJ databases">
        <title>Three novel Pseudomonas species isolated from symptomatic oak.</title>
        <authorList>
            <person name="Bueno-Gonzalez V."/>
            <person name="Brady C."/>
        </authorList>
    </citation>
    <scope>NUCLEOTIDE SEQUENCE [LARGE SCALE GENOMIC DNA]</scope>
    <source>
        <strain evidence="3 4">P6B</strain>
    </source>
</reference>
<dbReference type="GO" id="GO:0019290">
    <property type="term" value="P:siderophore biosynthetic process"/>
    <property type="evidence" value="ECO:0007669"/>
    <property type="project" value="InterPro"/>
</dbReference>
<dbReference type="AlphaFoldDB" id="A0A4Q9QVL2"/>
<dbReference type="InterPro" id="IPR019432">
    <property type="entry name" value="Acyltransferase_MbtK/IucB-like"/>
</dbReference>
<proteinExistence type="predicted"/>
<protein>
    <submittedName>
        <fullName evidence="3">N-acetyltransferase</fullName>
    </submittedName>
</protein>
<dbReference type="SMART" id="SM01006">
    <property type="entry name" value="AlcB"/>
    <property type="match status" value="1"/>
</dbReference>
<evidence type="ECO:0000313" key="3">
    <source>
        <dbReference type="EMBL" id="TBU87888.1"/>
    </source>
</evidence>
<comment type="pathway">
    <text evidence="1">Siderophore biosynthesis.</text>
</comment>
<dbReference type="Gene3D" id="3.40.630.30">
    <property type="match status" value="1"/>
</dbReference>
<dbReference type="Pfam" id="PF13523">
    <property type="entry name" value="Acetyltransf_8"/>
    <property type="match status" value="1"/>
</dbReference>
<dbReference type="SUPFAM" id="SSF55729">
    <property type="entry name" value="Acyl-CoA N-acyltransferases (Nat)"/>
    <property type="match status" value="1"/>
</dbReference>
<evidence type="ECO:0000313" key="4">
    <source>
        <dbReference type="Proteomes" id="UP000293172"/>
    </source>
</evidence>
<accession>A0A4Q9QVL2</accession>
<feature type="domain" description="Acyltransferase MbtK/IucB-like conserved" evidence="2">
    <location>
        <begin position="178"/>
        <end position="225"/>
    </location>
</feature>
<keyword evidence="3" id="KW-0808">Transferase</keyword>
<dbReference type="PANTHER" id="PTHR31438:SF1">
    <property type="entry name" value="LYSINE N-ACYLTRANSFERASE C17G9.06C-RELATED"/>
    <property type="match status" value="1"/>
</dbReference>
<dbReference type="OrthoDB" id="9087497at2"/>
<gene>
    <name evidence="3" type="ORF">DNK44_19410</name>
</gene>
<sequence>MDAQMNGHTDIPVLGSLYPDRQLRARCTDERITVSLNDLPRLELLLQPASAHVLLGNINHLAGDDDRQTHYLLGACEAAFIRTSGLDELRLSITTPHATVDALLAGGLFHRVAQDTVICSAHSLWQQPLPWLHKGSTPAFPQHHVKTGSSRHPLRPTPARGALYSRFIPWLGQTLTLEQADPDRDLAAFNRWMNSPRVAQFWEEEGSLEQHRAYLQKQLDDPHTLPLIGRFDGQAFGYFEVYWAKEDRIAPFYDAEDYDRGLHLLVGEETFRGKAFYTAWFSSICHYLFLDDPRTQRIVCEPRHDNQRQIANFDRSGFAKVKHFDFPHKRALLVMLSRERFFFDRLYTPLDAVQPSHEGTIA</sequence>
<dbReference type="GO" id="GO:0016410">
    <property type="term" value="F:N-acyltransferase activity"/>
    <property type="evidence" value="ECO:0007669"/>
    <property type="project" value="TreeGrafter"/>
</dbReference>
<name>A0A4Q9QVL2_9GAMM</name>
<dbReference type="EMBL" id="QJUL01000034">
    <property type="protein sequence ID" value="TBU87888.1"/>
    <property type="molecule type" value="Genomic_DNA"/>
</dbReference>
<comment type="caution">
    <text evidence="3">The sequence shown here is derived from an EMBL/GenBank/DDBJ whole genome shotgun (WGS) entry which is preliminary data.</text>
</comment>
<dbReference type="RefSeq" id="WP_131198793.1">
    <property type="nucleotide sequence ID" value="NZ_QJUL01000034.1"/>
</dbReference>